<evidence type="ECO:0000256" key="1">
    <source>
        <dbReference type="SAM" id="Phobius"/>
    </source>
</evidence>
<sequence>MIGWKNFFYKTVSVLFWIFPTLFFIFSDLRSLIFFLFLFYLNSFVGNPCKRSKDRSSLLNFFSFQLNP</sequence>
<dbReference type="AlphaFoldDB" id="B3DXA0"/>
<feature type="transmembrane region" description="Helical" evidence="1">
    <location>
        <begin position="7"/>
        <end position="26"/>
    </location>
</feature>
<evidence type="ECO:0000313" key="2">
    <source>
        <dbReference type="EMBL" id="ACD83809.1"/>
    </source>
</evidence>
<dbReference type="KEGG" id="min:Minf_1755"/>
<keyword evidence="1" id="KW-0812">Transmembrane</keyword>
<dbReference type="STRING" id="481448.Minf_1755"/>
<keyword evidence="1" id="KW-0472">Membrane</keyword>
<proteinExistence type="predicted"/>
<dbReference type="HOGENOM" id="CLU_2789140_0_0_0"/>
<evidence type="ECO:0000313" key="3">
    <source>
        <dbReference type="Proteomes" id="UP000009149"/>
    </source>
</evidence>
<dbReference type="EMBL" id="CP000975">
    <property type="protein sequence ID" value="ACD83809.1"/>
    <property type="molecule type" value="Genomic_DNA"/>
</dbReference>
<keyword evidence="1" id="KW-1133">Transmembrane helix</keyword>
<accession>B3DXA0</accession>
<gene>
    <name evidence="2" type="ordered locus">Minf_1755</name>
</gene>
<protein>
    <submittedName>
        <fullName evidence="2">Uncharacterized protein</fullName>
    </submittedName>
</protein>
<dbReference type="Proteomes" id="UP000009149">
    <property type="component" value="Chromosome"/>
</dbReference>
<name>B3DXA0_METI4</name>
<organism evidence="2 3">
    <name type="scientific">Methylacidiphilum infernorum (isolate V4)</name>
    <name type="common">Methylokorus infernorum (strain V4)</name>
    <dbReference type="NCBI Taxonomy" id="481448"/>
    <lineage>
        <taxon>Bacteria</taxon>
        <taxon>Pseudomonadati</taxon>
        <taxon>Verrucomicrobiota</taxon>
        <taxon>Methylacidiphilae</taxon>
        <taxon>Methylacidiphilales</taxon>
        <taxon>Methylacidiphilaceae</taxon>
        <taxon>Methylacidiphilum (ex Ratnadevi et al. 2023)</taxon>
    </lineage>
</organism>
<reference evidence="2 3" key="1">
    <citation type="journal article" date="2008" name="Biol. Direct">
        <title>Complete genome sequence of the extremely acidophilic methanotroph isolate V4, Methylacidiphilum infernorum, a representative of the bacterial phylum Verrucomicrobia.</title>
        <authorList>
            <person name="Hou S."/>
            <person name="Makarova K.S."/>
            <person name="Saw J.H."/>
            <person name="Senin P."/>
            <person name="Ly B.V."/>
            <person name="Zhou Z."/>
            <person name="Ren Y."/>
            <person name="Wang J."/>
            <person name="Galperin M.Y."/>
            <person name="Omelchenko M.V."/>
            <person name="Wolf Y.I."/>
            <person name="Yutin N."/>
            <person name="Koonin E.V."/>
            <person name="Stott M.B."/>
            <person name="Mountain B.W."/>
            <person name="Crowe M.A."/>
            <person name="Smirnova A.V."/>
            <person name="Dunfield P.F."/>
            <person name="Feng L."/>
            <person name="Wang L."/>
            <person name="Alam M."/>
        </authorList>
    </citation>
    <scope>NUCLEOTIDE SEQUENCE [LARGE SCALE GENOMIC DNA]</scope>
    <source>
        <strain evidence="3">Isolate V4</strain>
    </source>
</reference>